<dbReference type="EMBL" id="JBBCAQ010000038">
    <property type="protein sequence ID" value="KAK7571847.1"/>
    <property type="molecule type" value="Genomic_DNA"/>
</dbReference>
<dbReference type="SUPFAM" id="SSF57501">
    <property type="entry name" value="Cystine-knot cytokines"/>
    <property type="match status" value="1"/>
</dbReference>
<keyword evidence="9" id="KW-1185">Reference proteome</keyword>
<dbReference type="PANTHER" id="PTHR11848">
    <property type="entry name" value="TGF-BETA FAMILY"/>
    <property type="match status" value="1"/>
</dbReference>
<feature type="domain" description="TGF-beta family profile" evidence="7">
    <location>
        <begin position="157"/>
        <end position="273"/>
    </location>
</feature>
<sequence>MNKRNTYHNLGKEESYCKTYNDHHPLIFVFEQKTTRARVLSAKLKIYQKQLSSMSKILDADTKVNFTIYKLTARRQYISILSTEKPLSPLCKWIEIDFRENLEKHFKENNSFNLSLVIIATHPNKEIISKLVTEIETEEEPLFPYLQIRTDNQRIKRSKRSNHMDCKDTDRYTSCCRYPLTVDFDYLQWDFIIAPRKYEAYYCTGECSLLSNQKFPHTHLTYLTSPSNNTHLPISPCCTPRKMGPISMVYYGEEGNIHFGVLPGMVVQRCGCA</sequence>
<dbReference type="InterPro" id="IPR001839">
    <property type="entry name" value="TGF-b_C"/>
</dbReference>
<evidence type="ECO:0000313" key="8">
    <source>
        <dbReference type="EMBL" id="KAK7571847.1"/>
    </source>
</evidence>
<evidence type="ECO:0000256" key="1">
    <source>
        <dbReference type="ARBA" id="ARBA00004613"/>
    </source>
</evidence>
<dbReference type="InterPro" id="IPR029034">
    <property type="entry name" value="Cystine-knot_cytokine"/>
</dbReference>
<evidence type="ECO:0000256" key="3">
    <source>
        <dbReference type="ARBA" id="ARBA00022525"/>
    </source>
</evidence>
<keyword evidence="4 6" id="KW-0339">Growth factor</keyword>
<dbReference type="CDD" id="cd13751">
    <property type="entry name" value="TGF_beta_GDF8_like"/>
    <property type="match status" value="1"/>
</dbReference>
<evidence type="ECO:0000259" key="7">
    <source>
        <dbReference type="PROSITE" id="PS51362"/>
    </source>
</evidence>
<dbReference type="PROSITE" id="PS51362">
    <property type="entry name" value="TGF_BETA_2"/>
    <property type="match status" value="1"/>
</dbReference>
<organism evidence="8 9">
    <name type="scientific">Parthenolecanium corni</name>
    <dbReference type="NCBI Taxonomy" id="536013"/>
    <lineage>
        <taxon>Eukaryota</taxon>
        <taxon>Metazoa</taxon>
        <taxon>Ecdysozoa</taxon>
        <taxon>Arthropoda</taxon>
        <taxon>Hexapoda</taxon>
        <taxon>Insecta</taxon>
        <taxon>Pterygota</taxon>
        <taxon>Neoptera</taxon>
        <taxon>Paraneoptera</taxon>
        <taxon>Hemiptera</taxon>
        <taxon>Sternorrhyncha</taxon>
        <taxon>Coccoidea</taxon>
        <taxon>Coccidae</taxon>
        <taxon>Parthenolecanium</taxon>
    </lineage>
</organism>
<dbReference type="InterPro" id="IPR017948">
    <property type="entry name" value="TGFb_CS"/>
</dbReference>
<dbReference type="GO" id="GO:0005615">
    <property type="term" value="C:extracellular space"/>
    <property type="evidence" value="ECO:0007669"/>
    <property type="project" value="TreeGrafter"/>
</dbReference>
<dbReference type="Gene3D" id="2.10.90.10">
    <property type="entry name" value="Cystine-knot cytokines"/>
    <property type="match status" value="1"/>
</dbReference>
<dbReference type="InterPro" id="IPR015615">
    <property type="entry name" value="TGF-beta-rel"/>
</dbReference>
<comment type="similarity">
    <text evidence="2 6">Belongs to the TGF-beta family.</text>
</comment>
<dbReference type="SMART" id="SM00204">
    <property type="entry name" value="TGFB"/>
    <property type="match status" value="1"/>
</dbReference>
<keyword evidence="5" id="KW-1015">Disulfide bond</keyword>
<proteinExistence type="inferred from homology"/>
<dbReference type="Gene3D" id="2.60.120.970">
    <property type="match status" value="1"/>
</dbReference>
<keyword evidence="3" id="KW-0964">Secreted</keyword>
<evidence type="ECO:0000256" key="4">
    <source>
        <dbReference type="ARBA" id="ARBA00023030"/>
    </source>
</evidence>
<evidence type="ECO:0000256" key="6">
    <source>
        <dbReference type="RuleBase" id="RU000354"/>
    </source>
</evidence>
<evidence type="ECO:0000256" key="2">
    <source>
        <dbReference type="ARBA" id="ARBA00006656"/>
    </source>
</evidence>
<accession>A0AAN9THH8</accession>
<dbReference type="Proteomes" id="UP001367676">
    <property type="component" value="Unassembled WGS sequence"/>
</dbReference>
<comment type="caution">
    <text evidence="8">The sequence shown here is derived from an EMBL/GenBank/DDBJ whole genome shotgun (WGS) entry which is preliminary data.</text>
</comment>
<dbReference type="PANTHER" id="PTHR11848:SF262">
    <property type="entry name" value="LD29161P"/>
    <property type="match status" value="1"/>
</dbReference>
<comment type="subcellular location">
    <subcellularLocation>
        <location evidence="1">Secreted</location>
    </subcellularLocation>
</comment>
<dbReference type="GO" id="GO:0005125">
    <property type="term" value="F:cytokine activity"/>
    <property type="evidence" value="ECO:0007669"/>
    <property type="project" value="TreeGrafter"/>
</dbReference>
<dbReference type="GO" id="GO:0008083">
    <property type="term" value="F:growth factor activity"/>
    <property type="evidence" value="ECO:0007669"/>
    <property type="project" value="UniProtKB-KW"/>
</dbReference>
<reference evidence="8 9" key="1">
    <citation type="submission" date="2024-03" db="EMBL/GenBank/DDBJ databases">
        <title>Adaptation during the transition from Ophiocordyceps entomopathogen to insect associate is accompanied by gene loss and intensified selection.</title>
        <authorList>
            <person name="Ward C.M."/>
            <person name="Onetto C.A."/>
            <person name="Borneman A.R."/>
        </authorList>
    </citation>
    <scope>NUCLEOTIDE SEQUENCE [LARGE SCALE GENOMIC DNA]</scope>
    <source>
        <strain evidence="8">AWRI1</strain>
        <tissue evidence="8">Single Adult Female</tissue>
    </source>
</reference>
<protein>
    <recommendedName>
        <fullName evidence="7">TGF-beta family profile domain-containing protein</fullName>
    </recommendedName>
</protein>
<gene>
    <name evidence="8" type="ORF">V9T40_014319</name>
</gene>
<evidence type="ECO:0000313" key="9">
    <source>
        <dbReference type="Proteomes" id="UP001367676"/>
    </source>
</evidence>
<dbReference type="PROSITE" id="PS00250">
    <property type="entry name" value="TGF_BETA_1"/>
    <property type="match status" value="1"/>
</dbReference>
<dbReference type="AlphaFoldDB" id="A0AAN9THH8"/>
<evidence type="ECO:0000256" key="5">
    <source>
        <dbReference type="ARBA" id="ARBA00023157"/>
    </source>
</evidence>
<name>A0AAN9THH8_9HEMI</name>
<dbReference type="Pfam" id="PF00019">
    <property type="entry name" value="TGF_beta"/>
    <property type="match status" value="1"/>
</dbReference>